<protein>
    <submittedName>
        <fullName evidence="1">EscU/YscU/HrcU family type III secretion system export apparatus switch protein</fullName>
    </submittedName>
    <submittedName>
        <fullName evidence="4">Flagellar biosynthesis protein FlhB</fullName>
    </submittedName>
</protein>
<evidence type="ECO:0000313" key="4">
    <source>
        <dbReference type="EMBL" id="MSB50068.1"/>
    </source>
</evidence>
<organism evidence="4 5">
    <name type="scientific">Flavonifractor plautii</name>
    <name type="common">Fusobacterium plautii</name>
    <dbReference type="NCBI Taxonomy" id="292800"/>
    <lineage>
        <taxon>Bacteria</taxon>
        <taxon>Bacillati</taxon>
        <taxon>Bacillota</taxon>
        <taxon>Clostridia</taxon>
        <taxon>Eubacteriales</taxon>
        <taxon>Oscillospiraceae</taxon>
        <taxon>Flavonifractor</taxon>
    </lineage>
</organism>
<dbReference type="Pfam" id="PF01312">
    <property type="entry name" value="Bac_export_2"/>
    <property type="match status" value="1"/>
</dbReference>
<dbReference type="EMBL" id="WKPO01000024">
    <property type="protein sequence ID" value="MSB50068.1"/>
    <property type="molecule type" value="Genomic_DNA"/>
</dbReference>
<accession>A0A174RQI0</accession>
<dbReference type="Proteomes" id="UP001211173">
    <property type="component" value="Unassembled WGS sequence"/>
</dbReference>
<dbReference type="EMBL" id="JAQLWO010000013">
    <property type="protein sequence ID" value="MDB7906738.1"/>
    <property type="molecule type" value="Genomic_DNA"/>
</dbReference>
<dbReference type="AlphaFoldDB" id="A0A174RQI0"/>
<dbReference type="SUPFAM" id="SSF160544">
    <property type="entry name" value="EscU C-terminal domain-like"/>
    <property type="match status" value="1"/>
</dbReference>
<dbReference type="Proteomes" id="UP000429811">
    <property type="component" value="Unassembled WGS sequence"/>
</dbReference>
<name>A0A174RQI0_FLAPL</name>
<dbReference type="Proteomes" id="UP001211006">
    <property type="component" value="Unassembled WGS sequence"/>
</dbReference>
<evidence type="ECO:0000313" key="6">
    <source>
        <dbReference type="Proteomes" id="UP000434475"/>
    </source>
</evidence>
<dbReference type="Gene3D" id="3.40.1690.10">
    <property type="entry name" value="secretion proteins EscU"/>
    <property type="match status" value="1"/>
</dbReference>
<dbReference type="PANTHER" id="PTHR30531:SF12">
    <property type="entry name" value="FLAGELLAR BIOSYNTHETIC PROTEIN FLHB"/>
    <property type="match status" value="1"/>
</dbReference>
<keyword evidence="4" id="KW-0969">Cilium</keyword>
<evidence type="ECO:0000313" key="3">
    <source>
        <dbReference type="EMBL" id="MSB19617.1"/>
    </source>
</evidence>
<dbReference type="InterPro" id="IPR006135">
    <property type="entry name" value="T3SS_substrate_exporter"/>
</dbReference>
<dbReference type="RefSeq" id="WP_009260617.1">
    <property type="nucleotide sequence ID" value="NZ_CAXUMB010000024.1"/>
</dbReference>
<dbReference type="PANTHER" id="PTHR30531">
    <property type="entry name" value="FLAGELLAR BIOSYNTHETIC PROTEIN FLHB"/>
    <property type="match status" value="1"/>
</dbReference>
<proteinExistence type="predicted"/>
<dbReference type="GO" id="GO:0009306">
    <property type="term" value="P:protein secretion"/>
    <property type="evidence" value="ECO:0007669"/>
    <property type="project" value="InterPro"/>
</dbReference>
<reference evidence="1" key="2">
    <citation type="submission" date="2023-01" db="EMBL/GenBank/DDBJ databases">
        <title>Human gut microbiome strain richness.</title>
        <authorList>
            <person name="Chen-Liaw A."/>
        </authorList>
    </citation>
    <scope>NUCLEOTIDE SEQUENCE</scope>
    <source>
        <strain evidence="2">1001287st1_F4_1001285I_161205</strain>
        <strain evidence="1">2225st1_A6_2225SCRN_200828</strain>
    </source>
</reference>
<dbReference type="InterPro" id="IPR029025">
    <property type="entry name" value="T3SS_substrate_exporter_C"/>
</dbReference>
<evidence type="ECO:0000313" key="2">
    <source>
        <dbReference type="EMBL" id="MDB7934226.1"/>
    </source>
</evidence>
<dbReference type="EMBL" id="JAQLWV010000022">
    <property type="protein sequence ID" value="MDB7934226.1"/>
    <property type="molecule type" value="Genomic_DNA"/>
</dbReference>
<gene>
    <name evidence="4" type="ORF">GKE90_15410</name>
    <name evidence="3" type="ORF">GKE97_08800</name>
    <name evidence="1" type="ORF">PND83_12185</name>
    <name evidence="2" type="ORF">PNE06_14175</name>
</gene>
<dbReference type="GO" id="GO:0005886">
    <property type="term" value="C:plasma membrane"/>
    <property type="evidence" value="ECO:0007669"/>
    <property type="project" value="TreeGrafter"/>
</dbReference>
<comment type="caution">
    <text evidence="4">The sequence shown here is derived from an EMBL/GenBank/DDBJ whole genome shotgun (WGS) entry which is preliminary data.</text>
</comment>
<sequence>MSKSKQGGSGRAVALQYGPGSGAPVIVASGMGHLAERIVEVAVDSGVPVYEDNSLATILSQMELGREIPEELYQAIVDIYIYFLQFDPSDPEKYRRERRERPEAKQAKE</sequence>
<dbReference type="EMBL" id="WKPR01000006">
    <property type="protein sequence ID" value="MSB19617.1"/>
    <property type="molecule type" value="Genomic_DNA"/>
</dbReference>
<keyword evidence="4" id="KW-0282">Flagellum</keyword>
<dbReference type="Proteomes" id="UP000434475">
    <property type="component" value="Unassembled WGS sequence"/>
</dbReference>
<reference evidence="5 6" key="1">
    <citation type="journal article" date="2019" name="Nat. Med.">
        <title>A library of human gut bacterial isolates paired with longitudinal multiomics data enables mechanistic microbiome research.</title>
        <authorList>
            <person name="Poyet M."/>
            <person name="Groussin M."/>
            <person name="Gibbons S.M."/>
            <person name="Avila-Pacheco J."/>
            <person name="Jiang X."/>
            <person name="Kearney S.M."/>
            <person name="Perrotta A.R."/>
            <person name="Berdy B."/>
            <person name="Zhao S."/>
            <person name="Lieberman T.D."/>
            <person name="Swanson P.K."/>
            <person name="Smith M."/>
            <person name="Roesemann S."/>
            <person name="Alexander J.E."/>
            <person name="Rich S.A."/>
            <person name="Livny J."/>
            <person name="Vlamakis H."/>
            <person name="Clish C."/>
            <person name="Bullock K."/>
            <person name="Deik A."/>
            <person name="Scott J."/>
            <person name="Pierce K.A."/>
            <person name="Xavier R.J."/>
            <person name="Alm E.J."/>
        </authorList>
    </citation>
    <scope>NUCLEOTIDE SEQUENCE [LARGE SCALE GENOMIC DNA]</scope>
    <source>
        <strain evidence="3 6">BIOML-A2</strain>
        <strain evidence="4 5">BIOML-A5</strain>
    </source>
</reference>
<keyword evidence="4" id="KW-0966">Cell projection</keyword>
<evidence type="ECO:0000313" key="5">
    <source>
        <dbReference type="Proteomes" id="UP000429811"/>
    </source>
</evidence>
<evidence type="ECO:0000313" key="1">
    <source>
        <dbReference type="EMBL" id="MDB7906738.1"/>
    </source>
</evidence>